<gene>
    <name evidence="1" type="ORF">LX95_00250</name>
</gene>
<dbReference type="PROSITE" id="PS51257">
    <property type="entry name" value="PROKAR_LIPOPROTEIN"/>
    <property type="match status" value="1"/>
</dbReference>
<protein>
    <recommendedName>
        <fullName evidence="3">Nitrite reductase/ring-hydroxylating ferredoxin subunit</fullName>
    </recommendedName>
</protein>
<name>A0A2W7IE68_9FLAO</name>
<dbReference type="RefSeq" id="WP_146240726.1">
    <property type="nucleotide sequence ID" value="NZ_QKYV01000001.1"/>
</dbReference>
<dbReference type="EMBL" id="QKYV01000001">
    <property type="protein sequence ID" value="PZW43922.1"/>
    <property type="molecule type" value="Genomic_DNA"/>
</dbReference>
<sequence>MKNFLIGMLLITATVACSDDDTLNNNPNLLDVNVNFQIDLSLPQYNSLNFPSSPVYVPNYGNGGVVIMKSGTDAFVAYDAADPNHPRKNECVAMEVDGVQLYCSCEGNTYDLFTGGVVEGEEEDLEYPLFRYRVVSSGNGLLNVRN</sequence>
<comment type="caution">
    <text evidence="1">The sequence shown here is derived from an EMBL/GenBank/DDBJ whole genome shotgun (WGS) entry which is preliminary data.</text>
</comment>
<proteinExistence type="predicted"/>
<evidence type="ECO:0000313" key="1">
    <source>
        <dbReference type="EMBL" id="PZW43922.1"/>
    </source>
</evidence>
<dbReference type="Proteomes" id="UP000249542">
    <property type="component" value="Unassembled WGS sequence"/>
</dbReference>
<organism evidence="1 2">
    <name type="scientific">Mesonia algae</name>
    <dbReference type="NCBI Taxonomy" id="213248"/>
    <lineage>
        <taxon>Bacteria</taxon>
        <taxon>Pseudomonadati</taxon>
        <taxon>Bacteroidota</taxon>
        <taxon>Flavobacteriia</taxon>
        <taxon>Flavobacteriales</taxon>
        <taxon>Flavobacteriaceae</taxon>
        <taxon>Mesonia</taxon>
    </lineage>
</organism>
<evidence type="ECO:0000313" key="2">
    <source>
        <dbReference type="Proteomes" id="UP000249542"/>
    </source>
</evidence>
<keyword evidence="2" id="KW-1185">Reference proteome</keyword>
<dbReference type="AlphaFoldDB" id="A0A2W7IE68"/>
<reference evidence="1 2" key="1">
    <citation type="submission" date="2018-06" db="EMBL/GenBank/DDBJ databases">
        <title>Genomic Encyclopedia of Archaeal and Bacterial Type Strains, Phase II (KMG-II): from individual species to whole genera.</title>
        <authorList>
            <person name="Goeker M."/>
        </authorList>
    </citation>
    <scope>NUCLEOTIDE SEQUENCE [LARGE SCALE GENOMIC DNA]</scope>
    <source>
        <strain evidence="1 2">DSM 15361</strain>
    </source>
</reference>
<evidence type="ECO:0008006" key="3">
    <source>
        <dbReference type="Google" id="ProtNLM"/>
    </source>
</evidence>
<accession>A0A2W7IE68</accession>